<evidence type="ECO:0000256" key="5">
    <source>
        <dbReference type="SAM" id="Phobius"/>
    </source>
</evidence>
<comment type="subcellular location">
    <subcellularLocation>
        <location evidence="1">Membrane</location>
        <topology evidence="1">Multi-pass membrane protein</topology>
    </subcellularLocation>
</comment>
<keyword evidence="4 5" id="KW-0472">Membrane</keyword>
<dbReference type="GO" id="GO:0015179">
    <property type="term" value="F:L-amino acid transmembrane transporter activity"/>
    <property type="evidence" value="ECO:0007669"/>
    <property type="project" value="TreeGrafter"/>
</dbReference>
<keyword evidence="2 5" id="KW-0812">Transmembrane</keyword>
<dbReference type="PANTHER" id="PTHR22950">
    <property type="entry name" value="AMINO ACID TRANSPORTER"/>
    <property type="match status" value="1"/>
</dbReference>
<evidence type="ECO:0000259" key="6">
    <source>
        <dbReference type="Pfam" id="PF01490"/>
    </source>
</evidence>
<name>A0AAD7UQC7_9STRA</name>
<feature type="transmembrane region" description="Helical" evidence="5">
    <location>
        <begin position="133"/>
        <end position="149"/>
    </location>
</feature>
<evidence type="ECO:0000313" key="8">
    <source>
        <dbReference type="Proteomes" id="UP001230188"/>
    </source>
</evidence>
<evidence type="ECO:0000256" key="1">
    <source>
        <dbReference type="ARBA" id="ARBA00004141"/>
    </source>
</evidence>
<comment type="caution">
    <text evidence="7">The sequence shown here is derived from an EMBL/GenBank/DDBJ whole genome shotgun (WGS) entry which is preliminary data.</text>
</comment>
<dbReference type="Pfam" id="PF01490">
    <property type="entry name" value="Aa_trans"/>
    <property type="match status" value="1"/>
</dbReference>
<evidence type="ECO:0000256" key="3">
    <source>
        <dbReference type="ARBA" id="ARBA00022989"/>
    </source>
</evidence>
<feature type="transmembrane region" description="Helical" evidence="5">
    <location>
        <begin position="50"/>
        <end position="68"/>
    </location>
</feature>
<reference evidence="7" key="1">
    <citation type="submission" date="2023-01" db="EMBL/GenBank/DDBJ databases">
        <title>Metagenome sequencing of chrysophaentin producing Chrysophaeum taylorii.</title>
        <authorList>
            <person name="Davison J."/>
            <person name="Bewley C."/>
        </authorList>
    </citation>
    <scope>NUCLEOTIDE SEQUENCE</scope>
    <source>
        <strain evidence="7">NIES-1699</strain>
    </source>
</reference>
<proteinExistence type="predicted"/>
<organism evidence="7 8">
    <name type="scientific">Chrysophaeum taylorii</name>
    <dbReference type="NCBI Taxonomy" id="2483200"/>
    <lineage>
        <taxon>Eukaryota</taxon>
        <taxon>Sar</taxon>
        <taxon>Stramenopiles</taxon>
        <taxon>Ochrophyta</taxon>
        <taxon>Pelagophyceae</taxon>
        <taxon>Pelagomonadales</taxon>
        <taxon>Pelagomonadaceae</taxon>
        <taxon>Chrysophaeum</taxon>
    </lineage>
</organism>
<protein>
    <recommendedName>
        <fullName evidence="6">Amino acid transporter transmembrane domain-containing protein</fullName>
    </recommendedName>
</protein>
<dbReference type="PANTHER" id="PTHR22950:SF349">
    <property type="entry name" value="AMINO ACID TRANSPORTER TRANSMEMBRANE DOMAIN-CONTAINING PROTEIN"/>
    <property type="match status" value="1"/>
</dbReference>
<feature type="transmembrane region" description="Helical" evidence="5">
    <location>
        <begin position="235"/>
        <end position="253"/>
    </location>
</feature>
<dbReference type="InterPro" id="IPR013057">
    <property type="entry name" value="AA_transpt_TM"/>
</dbReference>
<keyword evidence="3 5" id="KW-1133">Transmembrane helix</keyword>
<dbReference type="GO" id="GO:0005774">
    <property type="term" value="C:vacuolar membrane"/>
    <property type="evidence" value="ECO:0007669"/>
    <property type="project" value="TreeGrafter"/>
</dbReference>
<feature type="transmembrane region" description="Helical" evidence="5">
    <location>
        <begin position="161"/>
        <end position="183"/>
    </location>
</feature>
<accession>A0AAD7UQC7</accession>
<dbReference type="AlphaFoldDB" id="A0AAD7UQC7"/>
<evidence type="ECO:0000313" key="7">
    <source>
        <dbReference type="EMBL" id="KAJ8613906.1"/>
    </source>
</evidence>
<feature type="transmembrane region" description="Helical" evidence="5">
    <location>
        <begin position="203"/>
        <end position="223"/>
    </location>
</feature>
<feature type="transmembrane region" description="Helical" evidence="5">
    <location>
        <begin position="103"/>
        <end position="127"/>
    </location>
</feature>
<evidence type="ECO:0000256" key="2">
    <source>
        <dbReference type="ARBA" id="ARBA00022692"/>
    </source>
</evidence>
<feature type="transmembrane region" description="Helical" evidence="5">
    <location>
        <begin position="375"/>
        <end position="395"/>
    </location>
</feature>
<sequence>MSSTKEESDGLIKHEAEAGTSVWSSGIALAKAINGAGCFVMPFAAQKAGWGGYMLCLSVCVGVGAFSLENLFDLKRLKGAQSYGELARLTLESPAAGGVARALVGLCTLGVIAAYVAFIATTIATGFGTSRRWHAVLAAGCVVLPTTFLGRVHEIASGAKIGISAVLLGSIVVVVSGLATTSVAAPHNIPPPFTSLSGFNQCFGPVAFLYCVHGNVFPLENAMADPTKFGQVGRIIFAVTGLLNLAFGIAAAALYPNVTSVVVNDIRHPFPRILAQICVCGDLISSYPIIFTAAVQNIDTPTDKHNEVIAFSRTRALIFVASVLIALDESFVAIVGIVGGFGQAVLAFVFPPLMVAAATGRSLSTFSAIIQGSIFVLGVVLVFSSTVADVATIIADHRSPRGN</sequence>
<feature type="transmembrane region" description="Helical" evidence="5">
    <location>
        <begin position="316"/>
        <end position="338"/>
    </location>
</feature>
<feature type="domain" description="Amino acid transporter transmembrane" evidence="6">
    <location>
        <begin position="19"/>
        <end position="387"/>
    </location>
</feature>
<feature type="transmembrane region" description="Helical" evidence="5">
    <location>
        <begin position="344"/>
        <end position="363"/>
    </location>
</feature>
<gene>
    <name evidence="7" type="ORF">CTAYLR_009579</name>
</gene>
<dbReference type="Proteomes" id="UP001230188">
    <property type="component" value="Unassembled WGS sequence"/>
</dbReference>
<evidence type="ECO:0000256" key="4">
    <source>
        <dbReference type="ARBA" id="ARBA00023136"/>
    </source>
</evidence>
<feature type="transmembrane region" description="Helical" evidence="5">
    <location>
        <begin position="273"/>
        <end position="295"/>
    </location>
</feature>
<keyword evidence="8" id="KW-1185">Reference proteome</keyword>
<dbReference type="EMBL" id="JAQMWT010000016">
    <property type="protein sequence ID" value="KAJ8613906.1"/>
    <property type="molecule type" value="Genomic_DNA"/>
</dbReference>